<keyword evidence="14" id="KW-0378">Hydrolase</keyword>
<proteinExistence type="inferred from homology"/>
<keyword evidence="11 12" id="KW-0472">Membrane</keyword>
<dbReference type="InterPro" id="IPR050510">
    <property type="entry name" value="Cation_transp_ATPase_P-type"/>
</dbReference>
<keyword evidence="5 12" id="KW-0812">Transmembrane</keyword>
<keyword evidence="4" id="KW-0597">Phosphoprotein</keyword>
<evidence type="ECO:0000256" key="4">
    <source>
        <dbReference type="ARBA" id="ARBA00022553"/>
    </source>
</evidence>
<evidence type="ECO:0000256" key="5">
    <source>
        <dbReference type="ARBA" id="ARBA00022692"/>
    </source>
</evidence>
<dbReference type="Gene3D" id="3.40.50.1000">
    <property type="entry name" value="HAD superfamily/HAD-like"/>
    <property type="match status" value="1"/>
</dbReference>
<dbReference type="NCBIfam" id="TIGR01494">
    <property type="entry name" value="ATPase_P-type"/>
    <property type="match status" value="3"/>
</dbReference>
<evidence type="ECO:0000256" key="9">
    <source>
        <dbReference type="ARBA" id="ARBA00022967"/>
    </source>
</evidence>
<name>A0A024HGV2_PSEKB</name>
<protein>
    <submittedName>
        <fullName evidence="14">Putative cation-transporting ATPase F</fullName>
        <ecNumber evidence="14">3.6.3.-</ecNumber>
    </submittedName>
</protein>
<feature type="domain" description="Cation-transporting P-type ATPase N-terminal" evidence="13">
    <location>
        <begin position="18"/>
        <end position="91"/>
    </location>
</feature>
<reference evidence="14 15" key="1">
    <citation type="submission" date="2013-03" db="EMBL/GenBank/DDBJ databases">
        <authorList>
            <person name="Linke B."/>
        </authorList>
    </citation>
    <scope>NUCLEOTIDE SEQUENCE [LARGE SCALE GENOMIC DNA]</scope>
    <source>
        <strain evidence="14 15">B13</strain>
    </source>
</reference>
<feature type="transmembrane region" description="Helical" evidence="12">
    <location>
        <begin position="837"/>
        <end position="862"/>
    </location>
</feature>
<feature type="transmembrane region" description="Helical" evidence="12">
    <location>
        <begin position="289"/>
        <end position="313"/>
    </location>
</feature>
<dbReference type="GO" id="GO:0006883">
    <property type="term" value="P:intracellular sodium ion homeostasis"/>
    <property type="evidence" value="ECO:0007669"/>
    <property type="project" value="TreeGrafter"/>
</dbReference>
<dbReference type="InterPro" id="IPR023214">
    <property type="entry name" value="HAD_sf"/>
</dbReference>
<dbReference type="SUPFAM" id="SSF81653">
    <property type="entry name" value="Calcium ATPase, transduction domain A"/>
    <property type="match status" value="1"/>
</dbReference>
<dbReference type="Gene3D" id="1.20.1110.10">
    <property type="entry name" value="Calcium-transporting ATPase, transmembrane domain"/>
    <property type="match status" value="1"/>
</dbReference>
<comment type="subcellular location">
    <subcellularLocation>
        <location evidence="1">Cell membrane</location>
        <topology evidence="1">Multi-pass membrane protein</topology>
    </subcellularLocation>
</comment>
<feature type="transmembrane region" description="Helical" evidence="12">
    <location>
        <begin position="770"/>
        <end position="789"/>
    </location>
</feature>
<accession>A0A024HGV2</accession>
<dbReference type="InterPro" id="IPR008250">
    <property type="entry name" value="ATPase_P-typ_transduc_dom_A_sf"/>
</dbReference>
<dbReference type="AlphaFoldDB" id="A0A024HGV2"/>
<keyword evidence="15" id="KW-1185">Reference proteome</keyword>
<dbReference type="InterPro" id="IPR018303">
    <property type="entry name" value="ATPase_P-typ_P_site"/>
</dbReference>
<feature type="transmembrane region" description="Helical" evidence="12">
    <location>
        <begin position="874"/>
        <end position="898"/>
    </location>
</feature>
<comment type="similarity">
    <text evidence="2">Belongs to the cation transport ATPase (P-type) (TC 3.A.3) family. Type IIA subfamily.</text>
</comment>
<keyword evidence="3" id="KW-1003">Cell membrane</keyword>
<gene>
    <name evidence="14" type="primary">ctpF</name>
    <name evidence="14" type="ORF">PKB_2390</name>
</gene>
<dbReference type="EC" id="3.6.3.-" evidence="14"/>
<dbReference type="HOGENOM" id="CLU_002360_2_1_6"/>
<dbReference type="SFLD" id="SFLDF00027">
    <property type="entry name" value="p-type_atpase"/>
    <property type="match status" value="1"/>
</dbReference>
<dbReference type="InterPro" id="IPR044492">
    <property type="entry name" value="P_typ_ATPase_HD_dom"/>
</dbReference>
<dbReference type="InterPro" id="IPR023298">
    <property type="entry name" value="ATPase_P-typ_TM_dom_sf"/>
</dbReference>
<keyword evidence="7" id="KW-0067">ATP-binding</keyword>
<evidence type="ECO:0000259" key="13">
    <source>
        <dbReference type="SMART" id="SM00831"/>
    </source>
</evidence>
<dbReference type="PATRIC" id="fig|1301098.3.peg.2394"/>
<dbReference type="PANTHER" id="PTHR43294">
    <property type="entry name" value="SODIUM/POTASSIUM-TRANSPORTING ATPASE SUBUNIT ALPHA"/>
    <property type="match status" value="1"/>
</dbReference>
<feature type="transmembrane region" description="Helical" evidence="12">
    <location>
        <begin position="74"/>
        <end position="90"/>
    </location>
</feature>
<dbReference type="Pfam" id="PF00690">
    <property type="entry name" value="Cation_ATPase_N"/>
    <property type="match status" value="1"/>
</dbReference>
<dbReference type="SFLD" id="SFLDS00003">
    <property type="entry name" value="Haloacid_Dehalogenase"/>
    <property type="match status" value="1"/>
</dbReference>
<reference evidence="14 15" key="2">
    <citation type="submission" date="2014-05" db="EMBL/GenBank/DDBJ databases">
        <title>Genome sequence of the 3-chlorobenzoate degrading bacterium Pseudomonas knackmussii B13 shows multiple evidence for horizontal gene transfer.</title>
        <authorList>
            <person name="Miyazaki R."/>
            <person name="Bertelli C."/>
            <person name="Falquet L."/>
            <person name="Robinson-Rechavi M."/>
            <person name="Gharib W."/>
            <person name="Roy S."/>
            <person name="Van der Meer J.R."/>
        </authorList>
    </citation>
    <scope>NUCLEOTIDE SEQUENCE [LARGE SCALE GENOMIC DNA]</scope>
    <source>
        <strain evidence="14 15">B13</strain>
    </source>
</reference>
<dbReference type="SUPFAM" id="SSF81665">
    <property type="entry name" value="Calcium ATPase, transmembrane domain M"/>
    <property type="match status" value="1"/>
</dbReference>
<dbReference type="GO" id="GO:1902600">
    <property type="term" value="P:proton transmembrane transport"/>
    <property type="evidence" value="ECO:0007669"/>
    <property type="project" value="TreeGrafter"/>
</dbReference>
<dbReference type="Gene3D" id="2.70.150.10">
    <property type="entry name" value="Calcium-transporting ATPase, cytoplasmic transduction domain A"/>
    <property type="match status" value="1"/>
</dbReference>
<feature type="transmembrane region" description="Helical" evidence="12">
    <location>
        <begin position="809"/>
        <end position="825"/>
    </location>
</feature>
<dbReference type="InterPro" id="IPR006068">
    <property type="entry name" value="ATPase_P-typ_cation-transptr_C"/>
</dbReference>
<feature type="transmembrane region" description="Helical" evidence="12">
    <location>
        <begin position="702"/>
        <end position="726"/>
    </location>
</feature>
<dbReference type="GO" id="GO:0036376">
    <property type="term" value="P:sodium ion export across plasma membrane"/>
    <property type="evidence" value="ECO:0007669"/>
    <property type="project" value="TreeGrafter"/>
</dbReference>
<dbReference type="PANTHER" id="PTHR43294:SF21">
    <property type="entry name" value="CATION TRANSPORTING ATPASE"/>
    <property type="match status" value="1"/>
</dbReference>
<dbReference type="GO" id="GO:0005886">
    <property type="term" value="C:plasma membrane"/>
    <property type="evidence" value="ECO:0007669"/>
    <property type="project" value="UniProtKB-SubCell"/>
</dbReference>
<dbReference type="Pfam" id="PF08282">
    <property type="entry name" value="Hydrolase_3"/>
    <property type="match status" value="1"/>
</dbReference>
<evidence type="ECO:0000313" key="14">
    <source>
        <dbReference type="EMBL" id="CDF83737.1"/>
    </source>
</evidence>
<evidence type="ECO:0000256" key="12">
    <source>
        <dbReference type="SAM" id="Phobius"/>
    </source>
</evidence>
<dbReference type="InterPro" id="IPR036412">
    <property type="entry name" value="HAD-like_sf"/>
</dbReference>
<feature type="transmembrane region" description="Helical" evidence="12">
    <location>
        <begin position="96"/>
        <end position="112"/>
    </location>
</feature>
<evidence type="ECO:0000256" key="2">
    <source>
        <dbReference type="ARBA" id="ARBA00005675"/>
    </source>
</evidence>
<dbReference type="PRINTS" id="PR00120">
    <property type="entry name" value="HATPASE"/>
</dbReference>
<dbReference type="GO" id="GO:0016887">
    <property type="term" value="F:ATP hydrolysis activity"/>
    <property type="evidence" value="ECO:0007669"/>
    <property type="project" value="InterPro"/>
</dbReference>
<evidence type="ECO:0000256" key="7">
    <source>
        <dbReference type="ARBA" id="ARBA00022840"/>
    </source>
</evidence>
<dbReference type="PRINTS" id="PR00119">
    <property type="entry name" value="CATATPASE"/>
</dbReference>
<feature type="transmembrane region" description="Helical" evidence="12">
    <location>
        <begin position="259"/>
        <end position="277"/>
    </location>
</feature>
<dbReference type="SFLD" id="SFLDG00002">
    <property type="entry name" value="C1.7:_P-type_atpase_like"/>
    <property type="match status" value="1"/>
</dbReference>
<dbReference type="OrthoDB" id="9814270at2"/>
<dbReference type="Proteomes" id="UP000025241">
    <property type="component" value="Chromosome I"/>
</dbReference>
<sequence>MGAIEPTDRGTAAPRTEQWYRCSVEQTLANLQTGTTGLSPEEAQARLLHEGPNALPGKAADPAWLRFARHFNDVLIYILLAAAVATALMGHWTDTLVILAVAVINAAIGFFQENKAEKSLAALRGMLSSTAHVVRNGQKMEIDASELVPGDLIALRPGDKIPADVRLIEVHHLQVEESMLTGESLTVSKQVEALDAEAQLADRTNLGFSGTNISAGNAKGVVIATGAHTELGKINRMIATVDESETPLLRQIALLGKRIFQLILGMMVALFVIGFFWHDYPFGELLLSLISLAVASVPEGLPAIVSIILSLGVQRMARNKAIIRKLPTVENLGAMSVICSDKTGTLTMNEMTVKNVLTASNIFAVEGQSYEPRGRVTLAGATEPVVWAEHGNLAAFVRAVDICNDASLQRGDDGRWSVVGGPTEGALKVLARKAELPQAEVERFAKIPFDSAYKYMARRCDVDGESLIYLKGAPDVLLRMCDRQLGADGIQPLDRAYWEREMGHIASQGLRMLAAAYKPTPGAGHEIDHDDLQQGMVFLGVAGLMDPPRPEAIEAIAMCRQAGIQVKMITGDHPDTAVAIAGMLGMGNDLRAMTGQELEQTSDADLKAVAMQYSVFARTSPEHKLRLVRALQASEQVVGMTGDGVNDAPALKQADVGIAMGIKGTEVTKEAADMVLTDDNFSTIANAVREGRRVYDNLKKTVLFVLPTNMAQGLLIVMAILAGAVVPLSPLQILWMNMATSTTLSFALAFEPGEPGMMKRPPRDARESILNGFAVWRVLFVGGLLTTAAFQLESWMVAGGQDTDHIRTMILHTLVTAQWAYLFNCRLQDQFSLNAGLLRNVALLTVTLGLILLQCLVIYVPFMQTAFHTVALPFSSWLIALGIGVLVFFAVELEKLVIRRWKERR</sequence>
<dbReference type="GO" id="GO:0005391">
    <property type="term" value="F:P-type sodium:potassium-exchanging transporter activity"/>
    <property type="evidence" value="ECO:0007669"/>
    <property type="project" value="TreeGrafter"/>
</dbReference>
<dbReference type="SUPFAM" id="SSF56784">
    <property type="entry name" value="HAD-like"/>
    <property type="match status" value="1"/>
</dbReference>
<feature type="transmembrane region" description="Helical" evidence="12">
    <location>
        <begin position="732"/>
        <end position="750"/>
    </location>
</feature>
<dbReference type="InterPro" id="IPR023299">
    <property type="entry name" value="ATPase_P-typ_cyto_dom_N"/>
</dbReference>
<keyword evidence="6" id="KW-0547">Nucleotide-binding</keyword>
<dbReference type="PROSITE" id="PS00154">
    <property type="entry name" value="ATPASE_E1_E2"/>
    <property type="match status" value="1"/>
</dbReference>
<evidence type="ECO:0000256" key="11">
    <source>
        <dbReference type="ARBA" id="ARBA00023136"/>
    </source>
</evidence>
<dbReference type="GO" id="GO:0005524">
    <property type="term" value="F:ATP binding"/>
    <property type="evidence" value="ECO:0007669"/>
    <property type="project" value="UniProtKB-KW"/>
</dbReference>
<dbReference type="GO" id="GO:0030007">
    <property type="term" value="P:intracellular potassium ion homeostasis"/>
    <property type="evidence" value="ECO:0007669"/>
    <property type="project" value="TreeGrafter"/>
</dbReference>
<dbReference type="KEGG" id="pkc:PKB_2390"/>
<dbReference type="SMART" id="SM00831">
    <property type="entry name" value="Cation_ATPase_N"/>
    <property type="match status" value="1"/>
</dbReference>
<keyword evidence="9" id="KW-1278">Translocase</keyword>
<dbReference type="SUPFAM" id="SSF81660">
    <property type="entry name" value="Metal cation-transporting ATPase, ATP-binding domain N"/>
    <property type="match status" value="1"/>
</dbReference>
<dbReference type="eggNOG" id="COG0474">
    <property type="taxonomic scope" value="Bacteria"/>
</dbReference>
<keyword evidence="8" id="KW-0460">Magnesium</keyword>
<dbReference type="STRING" id="1301098.PKB_2390"/>
<dbReference type="EMBL" id="HG322950">
    <property type="protein sequence ID" value="CDF83737.1"/>
    <property type="molecule type" value="Genomic_DNA"/>
</dbReference>
<dbReference type="GO" id="GO:1990573">
    <property type="term" value="P:potassium ion import across plasma membrane"/>
    <property type="evidence" value="ECO:0007669"/>
    <property type="project" value="TreeGrafter"/>
</dbReference>
<evidence type="ECO:0000256" key="6">
    <source>
        <dbReference type="ARBA" id="ARBA00022741"/>
    </source>
</evidence>
<dbReference type="InterPro" id="IPR001757">
    <property type="entry name" value="P_typ_ATPase"/>
</dbReference>
<evidence type="ECO:0000256" key="3">
    <source>
        <dbReference type="ARBA" id="ARBA00022475"/>
    </source>
</evidence>
<dbReference type="FunFam" id="3.40.50.1000:FF:000001">
    <property type="entry name" value="Phospholipid-transporting ATPase IC"/>
    <property type="match status" value="1"/>
</dbReference>
<dbReference type="Pfam" id="PF00122">
    <property type="entry name" value="E1-E2_ATPase"/>
    <property type="match status" value="1"/>
</dbReference>
<keyword evidence="10 12" id="KW-1133">Transmembrane helix</keyword>
<evidence type="ECO:0000256" key="8">
    <source>
        <dbReference type="ARBA" id="ARBA00022842"/>
    </source>
</evidence>
<evidence type="ECO:0000256" key="1">
    <source>
        <dbReference type="ARBA" id="ARBA00004651"/>
    </source>
</evidence>
<evidence type="ECO:0000256" key="10">
    <source>
        <dbReference type="ARBA" id="ARBA00022989"/>
    </source>
</evidence>
<dbReference type="Gene3D" id="3.40.1110.10">
    <property type="entry name" value="Calcium-transporting ATPase, cytoplasmic domain N"/>
    <property type="match status" value="1"/>
</dbReference>
<dbReference type="FunFam" id="3.40.50.1000:FF:000028">
    <property type="entry name" value="Calcium-transporting P-type ATPase, putative"/>
    <property type="match status" value="1"/>
</dbReference>
<dbReference type="RefSeq" id="WP_043251933.1">
    <property type="nucleotide sequence ID" value="NZ_HG322950.1"/>
</dbReference>
<evidence type="ECO:0000313" key="15">
    <source>
        <dbReference type="Proteomes" id="UP000025241"/>
    </source>
</evidence>
<organism evidence="14 15">
    <name type="scientific">Pseudomonas knackmussii (strain DSM 6978 / CCUG 54928 / LMG 23759 / B13)</name>
    <dbReference type="NCBI Taxonomy" id="1301098"/>
    <lineage>
        <taxon>Bacteria</taxon>
        <taxon>Pseudomonadati</taxon>
        <taxon>Pseudomonadota</taxon>
        <taxon>Gammaproteobacteria</taxon>
        <taxon>Pseudomonadales</taxon>
        <taxon>Pseudomonadaceae</taxon>
        <taxon>Pseudomonas</taxon>
    </lineage>
</organism>
<dbReference type="FunFam" id="2.70.150.10:FF:000160">
    <property type="entry name" value="Sarcoplasmic/endoplasmic reticulum calcium ATPase 1"/>
    <property type="match status" value="1"/>
</dbReference>
<dbReference type="CDD" id="cd02080">
    <property type="entry name" value="P-type_ATPase_cation"/>
    <property type="match status" value="1"/>
</dbReference>
<dbReference type="InterPro" id="IPR004014">
    <property type="entry name" value="ATPase_P-typ_cation-transptr_N"/>
</dbReference>
<dbReference type="Pfam" id="PF13246">
    <property type="entry name" value="Cation_ATPase"/>
    <property type="match status" value="1"/>
</dbReference>
<dbReference type="InterPro" id="IPR059000">
    <property type="entry name" value="ATPase_P-type_domA"/>
</dbReference>
<dbReference type="Pfam" id="PF00689">
    <property type="entry name" value="Cation_ATPase_C"/>
    <property type="match status" value="1"/>
</dbReference>